<comment type="caution">
    <text evidence="2">The sequence shown here is derived from an EMBL/GenBank/DDBJ whole genome shotgun (WGS) entry which is preliminary data.</text>
</comment>
<gene>
    <name evidence="2" type="ORF">PR048_000745</name>
</gene>
<keyword evidence="3" id="KW-1185">Reference proteome</keyword>
<dbReference type="Proteomes" id="UP001159363">
    <property type="component" value="Chromosome 1"/>
</dbReference>
<accession>A0ABQ9IFG5</accession>
<evidence type="ECO:0008006" key="4">
    <source>
        <dbReference type="Google" id="ProtNLM"/>
    </source>
</evidence>
<name>A0ABQ9IFG5_9NEOP</name>
<organism evidence="2 3">
    <name type="scientific">Dryococelus australis</name>
    <dbReference type="NCBI Taxonomy" id="614101"/>
    <lineage>
        <taxon>Eukaryota</taxon>
        <taxon>Metazoa</taxon>
        <taxon>Ecdysozoa</taxon>
        <taxon>Arthropoda</taxon>
        <taxon>Hexapoda</taxon>
        <taxon>Insecta</taxon>
        <taxon>Pterygota</taxon>
        <taxon>Neoptera</taxon>
        <taxon>Polyneoptera</taxon>
        <taxon>Phasmatodea</taxon>
        <taxon>Verophasmatodea</taxon>
        <taxon>Anareolatae</taxon>
        <taxon>Phasmatidae</taxon>
        <taxon>Eurycanthinae</taxon>
        <taxon>Dryococelus</taxon>
    </lineage>
</organism>
<sequence length="158" mass="17437">MKAPLEKQLSIHVAARQKIASECLLVKLIEIPSWSGTSHERSLKQQRQSDGAISLENYTPRNTKRDAGDIWTLNSQYFDVSGLEPECVSVRWMDEHFGAHESILGFYQASPTTGETITRPIRDVLLRSQLPLASLRGQTFDGAGNMSGPQKGAQALLG</sequence>
<evidence type="ECO:0000313" key="3">
    <source>
        <dbReference type="Proteomes" id="UP001159363"/>
    </source>
</evidence>
<feature type="region of interest" description="Disordered" evidence="1">
    <location>
        <begin position="139"/>
        <end position="158"/>
    </location>
</feature>
<proteinExistence type="predicted"/>
<reference evidence="2 3" key="1">
    <citation type="submission" date="2023-02" db="EMBL/GenBank/DDBJ databases">
        <title>LHISI_Scaffold_Assembly.</title>
        <authorList>
            <person name="Stuart O.P."/>
            <person name="Cleave R."/>
            <person name="Magrath M.J.L."/>
            <person name="Mikheyev A.S."/>
        </authorList>
    </citation>
    <scope>NUCLEOTIDE SEQUENCE [LARGE SCALE GENOMIC DNA]</scope>
    <source>
        <strain evidence="2">Daus_M_001</strain>
        <tissue evidence="2">Leg muscle</tissue>
    </source>
</reference>
<evidence type="ECO:0000256" key="1">
    <source>
        <dbReference type="SAM" id="MobiDB-lite"/>
    </source>
</evidence>
<protein>
    <recommendedName>
        <fullName evidence="4">DUF4371 domain-containing protein</fullName>
    </recommendedName>
</protein>
<dbReference type="EMBL" id="JARBHB010000001">
    <property type="protein sequence ID" value="KAJ8895413.1"/>
    <property type="molecule type" value="Genomic_DNA"/>
</dbReference>
<evidence type="ECO:0000313" key="2">
    <source>
        <dbReference type="EMBL" id="KAJ8895413.1"/>
    </source>
</evidence>